<feature type="non-terminal residue" evidence="7">
    <location>
        <position position="110"/>
    </location>
</feature>
<keyword evidence="8" id="KW-1185">Reference proteome</keyword>
<dbReference type="Gene3D" id="3.40.50.410">
    <property type="entry name" value="von Willebrand factor, type A domain"/>
    <property type="match status" value="1"/>
</dbReference>
<feature type="domain" description="VWFA" evidence="6">
    <location>
        <begin position="1"/>
        <end position="110"/>
    </location>
</feature>
<evidence type="ECO:0000256" key="4">
    <source>
        <dbReference type="ARBA" id="ARBA00022989"/>
    </source>
</evidence>
<evidence type="ECO:0000256" key="5">
    <source>
        <dbReference type="ARBA" id="ARBA00023136"/>
    </source>
</evidence>
<evidence type="ECO:0000259" key="6">
    <source>
        <dbReference type="PROSITE" id="PS50234"/>
    </source>
</evidence>
<dbReference type="InterPro" id="IPR002035">
    <property type="entry name" value="VWF_A"/>
</dbReference>
<evidence type="ECO:0000313" key="7">
    <source>
        <dbReference type="EMBL" id="VTJ77396.1"/>
    </source>
</evidence>
<name>A0A5E4C6Q8_MARMO</name>
<evidence type="ECO:0000256" key="2">
    <source>
        <dbReference type="ARBA" id="ARBA00022692"/>
    </source>
</evidence>
<protein>
    <recommendedName>
        <fullName evidence="6">VWFA domain-containing protein</fullName>
    </recommendedName>
</protein>
<evidence type="ECO:0000256" key="1">
    <source>
        <dbReference type="ARBA" id="ARBA00004167"/>
    </source>
</evidence>
<dbReference type="Pfam" id="PF00092">
    <property type="entry name" value="VWA"/>
    <property type="match status" value="1"/>
</dbReference>
<dbReference type="PANTHER" id="PTHR16059">
    <property type="entry name" value="ANTHRAX TOXIN RECEPTOR"/>
    <property type="match status" value="1"/>
</dbReference>
<keyword evidence="5" id="KW-0472">Membrane</keyword>
<dbReference type="GO" id="GO:0004888">
    <property type="term" value="F:transmembrane signaling receptor activity"/>
    <property type="evidence" value="ECO:0007669"/>
    <property type="project" value="TreeGrafter"/>
</dbReference>
<dbReference type="EMBL" id="CABDUW010000969">
    <property type="protein sequence ID" value="VTJ77396.1"/>
    <property type="molecule type" value="Genomic_DNA"/>
</dbReference>
<keyword evidence="2" id="KW-0812">Transmembrane</keyword>
<dbReference type="Proteomes" id="UP000335636">
    <property type="component" value="Unassembled WGS sequence"/>
</dbReference>
<sequence>MRMSFVLYSKGAEIFMPLTGDRKVIEENLKRLERVVPTGQTNMHEGFKLVNQQMEKVIAEGSKATPMIIAMTDGRLLPNIFEETKELANKSRSMGATVYTVGVLDYQKDQ</sequence>
<comment type="caution">
    <text evidence="7">The sequence shown here is derived from an EMBL/GenBank/DDBJ whole genome shotgun (WGS) entry which is preliminary data.</text>
</comment>
<dbReference type="PANTHER" id="PTHR16059:SF16">
    <property type="entry name" value="ANTHRAX TOXIN RECEPTOR-LIKE"/>
    <property type="match status" value="1"/>
</dbReference>
<gene>
    <name evidence="7" type="ORF">MONAX_5E047594</name>
</gene>
<reference evidence="7" key="1">
    <citation type="submission" date="2019-04" db="EMBL/GenBank/DDBJ databases">
        <authorList>
            <person name="Alioto T."/>
            <person name="Alioto T."/>
        </authorList>
    </citation>
    <scope>NUCLEOTIDE SEQUENCE [LARGE SCALE GENOMIC DNA]</scope>
</reference>
<organism evidence="7 8">
    <name type="scientific">Marmota monax</name>
    <name type="common">Woodchuck</name>
    <dbReference type="NCBI Taxonomy" id="9995"/>
    <lineage>
        <taxon>Eukaryota</taxon>
        <taxon>Metazoa</taxon>
        <taxon>Chordata</taxon>
        <taxon>Craniata</taxon>
        <taxon>Vertebrata</taxon>
        <taxon>Euteleostomi</taxon>
        <taxon>Mammalia</taxon>
        <taxon>Eutheria</taxon>
        <taxon>Euarchontoglires</taxon>
        <taxon>Glires</taxon>
        <taxon>Rodentia</taxon>
        <taxon>Sciuromorpha</taxon>
        <taxon>Sciuridae</taxon>
        <taxon>Xerinae</taxon>
        <taxon>Marmotini</taxon>
        <taxon>Marmota</taxon>
    </lineage>
</organism>
<keyword evidence="3" id="KW-0732">Signal</keyword>
<dbReference type="GO" id="GO:0005886">
    <property type="term" value="C:plasma membrane"/>
    <property type="evidence" value="ECO:0007669"/>
    <property type="project" value="TreeGrafter"/>
</dbReference>
<dbReference type="SUPFAM" id="SSF53300">
    <property type="entry name" value="vWA-like"/>
    <property type="match status" value="1"/>
</dbReference>
<dbReference type="GO" id="GO:0009986">
    <property type="term" value="C:cell surface"/>
    <property type="evidence" value="ECO:0007669"/>
    <property type="project" value="TreeGrafter"/>
</dbReference>
<evidence type="ECO:0000256" key="3">
    <source>
        <dbReference type="ARBA" id="ARBA00022729"/>
    </source>
</evidence>
<dbReference type="PROSITE" id="PS50234">
    <property type="entry name" value="VWFA"/>
    <property type="match status" value="1"/>
</dbReference>
<keyword evidence="4" id="KW-1133">Transmembrane helix</keyword>
<accession>A0A5E4C6Q8</accession>
<dbReference type="AlphaFoldDB" id="A0A5E4C6Q8"/>
<evidence type="ECO:0000313" key="8">
    <source>
        <dbReference type="Proteomes" id="UP000335636"/>
    </source>
</evidence>
<comment type="subcellular location">
    <subcellularLocation>
        <location evidence="1">Membrane</location>
        <topology evidence="1">Single-pass membrane protein</topology>
    </subcellularLocation>
</comment>
<proteinExistence type="predicted"/>
<dbReference type="InterPro" id="IPR036465">
    <property type="entry name" value="vWFA_dom_sf"/>
</dbReference>